<dbReference type="EMBL" id="ML120356">
    <property type="protein sequence ID" value="RPB04743.1"/>
    <property type="molecule type" value="Genomic_DNA"/>
</dbReference>
<proteinExistence type="predicted"/>
<protein>
    <submittedName>
        <fullName evidence="2">Uncharacterized protein</fullName>
    </submittedName>
</protein>
<keyword evidence="1" id="KW-0472">Membrane</keyword>
<dbReference type="AlphaFoldDB" id="A0A3N4K339"/>
<keyword evidence="3" id="KW-1185">Reference proteome</keyword>
<gene>
    <name evidence="2" type="ORF">L873DRAFT_1798518</name>
</gene>
<evidence type="ECO:0000313" key="3">
    <source>
        <dbReference type="Proteomes" id="UP000276215"/>
    </source>
</evidence>
<reference evidence="2 3" key="1">
    <citation type="journal article" date="2018" name="Nat. Ecol. Evol.">
        <title>Pezizomycetes genomes reveal the molecular basis of ectomycorrhizal truffle lifestyle.</title>
        <authorList>
            <person name="Murat C."/>
            <person name="Payen T."/>
            <person name="Noel B."/>
            <person name="Kuo A."/>
            <person name="Morin E."/>
            <person name="Chen J."/>
            <person name="Kohler A."/>
            <person name="Krizsan K."/>
            <person name="Balestrini R."/>
            <person name="Da Silva C."/>
            <person name="Montanini B."/>
            <person name="Hainaut M."/>
            <person name="Levati E."/>
            <person name="Barry K.W."/>
            <person name="Belfiori B."/>
            <person name="Cichocki N."/>
            <person name="Clum A."/>
            <person name="Dockter R.B."/>
            <person name="Fauchery L."/>
            <person name="Guy J."/>
            <person name="Iotti M."/>
            <person name="Le Tacon F."/>
            <person name="Lindquist E.A."/>
            <person name="Lipzen A."/>
            <person name="Malagnac F."/>
            <person name="Mello A."/>
            <person name="Molinier V."/>
            <person name="Miyauchi S."/>
            <person name="Poulain J."/>
            <person name="Riccioni C."/>
            <person name="Rubini A."/>
            <person name="Sitrit Y."/>
            <person name="Splivallo R."/>
            <person name="Traeger S."/>
            <person name="Wang M."/>
            <person name="Zifcakova L."/>
            <person name="Wipf D."/>
            <person name="Zambonelli A."/>
            <person name="Paolocci F."/>
            <person name="Nowrousian M."/>
            <person name="Ottonello S."/>
            <person name="Baldrian P."/>
            <person name="Spatafora J.W."/>
            <person name="Henrissat B."/>
            <person name="Nagy L.G."/>
            <person name="Aury J.M."/>
            <person name="Wincker P."/>
            <person name="Grigoriev I.V."/>
            <person name="Bonfante P."/>
            <person name="Martin F.M."/>
        </authorList>
    </citation>
    <scope>NUCLEOTIDE SEQUENCE [LARGE SCALE GENOMIC DNA]</scope>
    <source>
        <strain evidence="2 3">120613-1</strain>
    </source>
</reference>
<dbReference type="Proteomes" id="UP000276215">
    <property type="component" value="Unassembled WGS sequence"/>
</dbReference>
<sequence length="92" mass="10328">MDGWPGPHNMLLVHIIPTGIVGMVGIMMRSTVTNAFAPFHFSVRMILYRRVGNGRRMVEEGLVEGYAKHILYSSTRVQYRAFKLRCCAGAVS</sequence>
<name>A0A3N4K339_9PEZI</name>
<accession>A0A3N4K339</accession>
<keyword evidence="1" id="KW-0812">Transmembrane</keyword>
<evidence type="ECO:0000256" key="1">
    <source>
        <dbReference type="SAM" id="Phobius"/>
    </source>
</evidence>
<evidence type="ECO:0000313" key="2">
    <source>
        <dbReference type="EMBL" id="RPB04743.1"/>
    </source>
</evidence>
<feature type="transmembrane region" description="Helical" evidence="1">
    <location>
        <begin position="20"/>
        <end position="47"/>
    </location>
</feature>
<organism evidence="2 3">
    <name type="scientific">Choiromyces venosus 120613-1</name>
    <dbReference type="NCBI Taxonomy" id="1336337"/>
    <lineage>
        <taxon>Eukaryota</taxon>
        <taxon>Fungi</taxon>
        <taxon>Dikarya</taxon>
        <taxon>Ascomycota</taxon>
        <taxon>Pezizomycotina</taxon>
        <taxon>Pezizomycetes</taxon>
        <taxon>Pezizales</taxon>
        <taxon>Tuberaceae</taxon>
        <taxon>Choiromyces</taxon>
    </lineage>
</organism>
<keyword evidence="1" id="KW-1133">Transmembrane helix</keyword>